<dbReference type="EMBL" id="JABXYM010000001">
    <property type="protein sequence ID" value="MCR6098072.1"/>
    <property type="molecule type" value="Genomic_DNA"/>
</dbReference>
<dbReference type="InterPro" id="IPR004089">
    <property type="entry name" value="MCPsignal_dom"/>
</dbReference>
<dbReference type="PROSITE" id="PS50111">
    <property type="entry name" value="CHEMOTAXIS_TRANSDUC_2"/>
    <property type="match status" value="1"/>
</dbReference>
<dbReference type="GO" id="GO:0007165">
    <property type="term" value="P:signal transduction"/>
    <property type="evidence" value="ECO:0007669"/>
    <property type="project" value="UniProtKB-KW"/>
</dbReference>
<evidence type="ECO:0000256" key="1">
    <source>
        <dbReference type="ARBA" id="ARBA00023224"/>
    </source>
</evidence>
<keyword evidence="1 2" id="KW-0807">Transducer</keyword>
<reference evidence="4" key="1">
    <citation type="submission" date="2020-06" db="EMBL/GenBank/DDBJ databases">
        <title>Insight into the genomes of haloalkaliphilic bacilli from Kenyan soda lakes.</title>
        <authorList>
            <person name="Mwirichia R."/>
            <person name="Villamizar G.C."/>
            <person name="Poehlein A."/>
            <person name="Mugweru J."/>
            <person name="Kipnyargis A."/>
            <person name="Kiplimo D."/>
            <person name="Orwa P."/>
            <person name="Daniel R."/>
        </authorList>
    </citation>
    <scope>NUCLEOTIDE SEQUENCE</scope>
    <source>
        <strain evidence="4">B1096_S55</strain>
    </source>
</reference>
<evidence type="ECO:0000313" key="4">
    <source>
        <dbReference type="EMBL" id="MCR6098072.1"/>
    </source>
</evidence>
<dbReference type="PANTHER" id="PTHR32089:SF112">
    <property type="entry name" value="LYSOZYME-LIKE PROTEIN-RELATED"/>
    <property type="match status" value="1"/>
</dbReference>
<dbReference type="RefSeq" id="WP_276541043.1">
    <property type="nucleotide sequence ID" value="NZ_JABXYM010000001.1"/>
</dbReference>
<feature type="domain" description="Methyl-accepting transducer" evidence="3">
    <location>
        <begin position="126"/>
        <end position="275"/>
    </location>
</feature>
<dbReference type="Gene3D" id="1.10.287.950">
    <property type="entry name" value="Methyl-accepting chemotaxis protein"/>
    <property type="match status" value="1"/>
</dbReference>
<dbReference type="Proteomes" id="UP001057753">
    <property type="component" value="Unassembled WGS sequence"/>
</dbReference>
<organism evidence="4 5">
    <name type="scientific">Salipaludibacillus agaradhaerens</name>
    <name type="common">Bacillus agaradhaerens</name>
    <dbReference type="NCBI Taxonomy" id="76935"/>
    <lineage>
        <taxon>Bacteria</taxon>
        <taxon>Bacillati</taxon>
        <taxon>Bacillota</taxon>
        <taxon>Bacilli</taxon>
        <taxon>Bacillales</taxon>
        <taxon>Bacillaceae</taxon>
    </lineage>
</organism>
<keyword evidence="5" id="KW-1185">Reference proteome</keyword>
<gene>
    <name evidence="4" type="ORF">HXA33_16150</name>
</gene>
<dbReference type="AlphaFoldDB" id="A0A9Q4G0H7"/>
<dbReference type="GO" id="GO:0016020">
    <property type="term" value="C:membrane"/>
    <property type="evidence" value="ECO:0007669"/>
    <property type="project" value="InterPro"/>
</dbReference>
<dbReference type="SMART" id="SM00283">
    <property type="entry name" value="MA"/>
    <property type="match status" value="1"/>
</dbReference>
<evidence type="ECO:0000256" key="2">
    <source>
        <dbReference type="PROSITE-ProRule" id="PRU00284"/>
    </source>
</evidence>
<dbReference type="Pfam" id="PF00015">
    <property type="entry name" value="MCPsignal"/>
    <property type="match status" value="1"/>
</dbReference>
<dbReference type="SUPFAM" id="SSF58104">
    <property type="entry name" value="Methyl-accepting chemotaxis protein (MCP) signaling domain"/>
    <property type="match status" value="1"/>
</dbReference>
<dbReference type="PANTHER" id="PTHR32089">
    <property type="entry name" value="METHYL-ACCEPTING CHEMOTAXIS PROTEIN MCPB"/>
    <property type="match status" value="1"/>
</dbReference>
<protein>
    <submittedName>
        <fullName evidence="4">Chemotaxis protein</fullName>
    </submittedName>
</protein>
<name>A0A9Q4G0H7_SALAG</name>
<accession>A0A9Q4G0H7</accession>
<sequence length="275" mass="30516">MDIVQALIASVPYIKEIMREEVMITIFDDKEYVFYSPSNELDFKHKKGDPLPPKYVDFQMVDPNKTVVVPVPAEEFGVSFDSISLPIKNEEGRLVAGMNVAVSRKRQEKLEDIMDTMQGISSQLLDKIQHIAAHSEELSASSEQISENAKNAVENSAKVTDVTSVIRGISEQTNLLGLNAAIEAARVGAEGAGFGVVANEVRKLSLDTKQATTNIESSLSNIKSSIEKMQLDFNDINDSSQQEVKLITEFMDDIEKLNKTSEEMKSFMAQLVTYE</sequence>
<evidence type="ECO:0000259" key="3">
    <source>
        <dbReference type="PROSITE" id="PS50111"/>
    </source>
</evidence>
<proteinExistence type="predicted"/>
<evidence type="ECO:0000313" key="5">
    <source>
        <dbReference type="Proteomes" id="UP001057753"/>
    </source>
</evidence>
<comment type="caution">
    <text evidence="4">The sequence shown here is derived from an EMBL/GenBank/DDBJ whole genome shotgun (WGS) entry which is preliminary data.</text>
</comment>